<dbReference type="AlphaFoldDB" id="A0AAV7IJG5"/>
<comment type="caution">
    <text evidence="1">The sequence shown here is derived from an EMBL/GenBank/DDBJ whole genome shotgun (WGS) entry which is preliminary data.</text>
</comment>
<dbReference type="Proteomes" id="UP000826195">
    <property type="component" value="Unassembled WGS sequence"/>
</dbReference>
<name>A0AAV7IJG5_COTGL</name>
<dbReference type="EMBL" id="JAHXZJ010001492">
    <property type="protein sequence ID" value="KAH0552601.1"/>
    <property type="molecule type" value="Genomic_DNA"/>
</dbReference>
<sequence length="320" mass="37078">MQREHEGPFQIVEDRAEESCAPKCNLSVMEETTEIENIHDDVYNFDEISTDNEPIKPFQRNKILNKLISNVNCETSDEKIPEVIKDNKEDDSNNGSSTKSSNYTKFQKIVEKREYYNVDVGKSIVVSEPLSNGKNFVNCKLVENIMENLLINRQCYCPFELISQSCKYSSNLTVYGRCLHSDHNAKYMIDITEVDTNIFKFDCYSSANGHPECQKNVREPVSINNYRFEIFNNVYFKNSPQSQSQLTDLEDLGQLWFQSCNDPDSFLRYFSLPLMVVMYTKEQLRVVDQSRTPIIIHLDATGAHVRPINGLKETHFYYAD</sequence>
<evidence type="ECO:0000313" key="1">
    <source>
        <dbReference type="EMBL" id="KAH0552601.1"/>
    </source>
</evidence>
<accession>A0AAV7IJG5</accession>
<evidence type="ECO:0000313" key="2">
    <source>
        <dbReference type="Proteomes" id="UP000826195"/>
    </source>
</evidence>
<keyword evidence="2" id="KW-1185">Reference proteome</keyword>
<organism evidence="1 2">
    <name type="scientific">Cotesia glomerata</name>
    <name type="common">Lepidopteran parasitic wasp</name>
    <name type="synonym">Apanteles glomeratus</name>
    <dbReference type="NCBI Taxonomy" id="32391"/>
    <lineage>
        <taxon>Eukaryota</taxon>
        <taxon>Metazoa</taxon>
        <taxon>Ecdysozoa</taxon>
        <taxon>Arthropoda</taxon>
        <taxon>Hexapoda</taxon>
        <taxon>Insecta</taxon>
        <taxon>Pterygota</taxon>
        <taxon>Neoptera</taxon>
        <taxon>Endopterygota</taxon>
        <taxon>Hymenoptera</taxon>
        <taxon>Apocrita</taxon>
        <taxon>Ichneumonoidea</taxon>
        <taxon>Braconidae</taxon>
        <taxon>Microgastrinae</taxon>
        <taxon>Cotesia</taxon>
    </lineage>
</organism>
<reference evidence="1 2" key="1">
    <citation type="journal article" date="2021" name="J. Hered.">
        <title>A chromosome-level genome assembly of the parasitoid wasp, Cotesia glomerata (Hymenoptera: Braconidae).</title>
        <authorList>
            <person name="Pinto B.J."/>
            <person name="Weis J.J."/>
            <person name="Gamble T."/>
            <person name="Ode P.J."/>
            <person name="Paul R."/>
            <person name="Zaspel J.M."/>
        </authorList>
    </citation>
    <scope>NUCLEOTIDE SEQUENCE [LARGE SCALE GENOMIC DNA]</scope>
    <source>
        <strain evidence="1">CgM1</strain>
    </source>
</reference>
<protein>
    <submittedName>
        <fullName evidence="1">Uncharacterized protein</fullName>
    </submittedName>
</protein>
<gene>
    <name evidence="1" type="ORF">KQX54_013167</name>
</gene>
<proteinExistence type="predicted"/>